<evidence type="ECO:0000313" key="2">
    <source>
        <dbReference type="Proteomes" id="UP001472677"/>
    </source>
</evidence>
<name>A0ABR2G2I2_9ROSI</name>
<gene>
    <name evidence="1" type="ORF">V6N12_045364</name>
</gene>
<protein>
    <submittedName>
        <fullName evidence="1">Uncharacterized protein</fullName>
    </submittedName>
</protein>
<organism evidence="1 2">
    <name type="scientific">Hibiscus sabdariffa</name>
    <name type="common">roselle</name>
    <dbReference type="NCBI Taxonomy" id="183260"/>
    <lineage>
        <taxon>Eukaryota</taxon>
        <taxon>Viridiplantae</taxon>
        <taxon>Streptophyta</taxon>
        <taxon>Embryophyta</taxon>
        <taxon>Tracheophyta</taxon>
        <taxon>Spermatophyta</taxon>
        <taxon>Magnoliopsida</taxon>
        <taxon>eudicotyledons</taxon>
        <taxon>Gunneridae</taxon>
        <taxon>Pentapetalae</taxon>
        <taxon>rosids</taxon>
        <taxon>malvids</taxon>
        <taxon>Malvales</taxon>
        <taxon>Malvaceae</taxon>
        <taxon>Malvoideae</taxon>
        <taxon>Hibiscus</taxon>
    </lineage>
</organism>
<sequence>MATIDRFTATDHRLKILQQDTFDDFHQEVLSTETHDIVSAPTQLRLYRCSLSRHFRRRQARKPLQLTKDLTATSREIPEGLRNVQEFLVF</sequence>
<accession>A0ABR2G2I2</accession>
<proteinExistence type="predicted"/>
<keyword evidence="2" id="KW-1185">Reference proteome</keyword>
<reference evidence="1 2" key="1">
    <citation type="journal article" date="2024" name="G3 (Bethesda)">
        <title>Genome assembly of Hibiscus sabdariffa L. provides insights into metabolisms of medicinal natural products.</title>
        <authorList>
            <person name="Kim T."/>
        </authorList>
    </citation>
    <scope>NUCLEOTIDE SEQUENCE [LARGE SCALE GENOMIC DNA]</scope>
    <source>
        <strain evidence="1">TK-2024</strain>
        <tissue evidence="1">Old leaves</tissue>
    </source>
</reference>
<evidence type="ECO:0000313" key="1">
    <source>
        <dbReference type="EMBL" id="KAK8593281.1"/>
    </source>
</evidence>
<comment type="caution">
    <text evidence="1">The sequence shown here is derived from an EMBL/GenBank/DDBJ whole genome shotgun (WGS) entry which is preliminary data.</text>
</comment>
<dbReference type="EMBL" id="JBBPBM010000003">
    <property type="protein sequence ID" value="KAK8593281.1"/>
    <property type="molecule type" value="Genomic_DNA"/>
</dbReference>
<dbReference type="Proteomes" id="UP001472677">
    <property type="component" value="Unassembled WGS sequence"/>
</dbReference>